<dbReference type="Pfam" id="PF14339">
    <property type="entry name" value="DUF4394"/>
    <property type="match status" value="1"/>
</dbReference>
<dbReference type="EMBL" id="JBHRZG010000008">
    <property type="protein sequence ID" value="MFC3832785.1"/>
    <property type="molecule type" value="Genomic_DNA"/>
</dbReference>
<dbReference type="Proteomes" id="UP001595803">
    <property type="component" value="Unassembled WGS sequence"/>
</dbReference>
<evidence type="ECO:0000313" key="4">
    <source>
        <dbReference type="Proteomes" id="UP001595803"/>
    </source>
</evidence>
<sequence>MKTLALIVLPTLALAACAQPGTSAPTAPAGQIAYGLTTSGRVATFGLDNPAASVSSVAITGVASGESVVDIDVRNTDNRLYGVTGAGRVYVIDPVTGAATADGASVTSTAVVAMDFNPVANRLRVIGQNDANFRLTVNSAPVPQASPAGTLTADGTFAFTSSTANPNLAGAAYTNSFDNSASTAVVPTATALYSVDADTDQLILHSNNTTATPALPTGNFSSLSSVGALGTDISVGMTGFDIAGASSAFLSSAMNGSTTLYTVDLATGAATSKGTLSGTALTSLALKLPAQ</sequence>
<accession>A0ABV7Z7X3</accession>
<evidence type="ECO:0000256" key="1">
    <source>
        <dbReference type="SAM" id="SignalP"/>
    </source>
</evidence>
<reference evidence="4" key="1">
    <citation type="journal article" date="2019" name="Int. J. Syst. Evol. Microbiol.">
        <title>The Global Catalogue of Microorganisms (GCM) 10K type strain sequencing project: providing services to taxonomists for standard genome sequencing and annotation.</title>
        <authorList>
            <consortium name="The Broad Institute Genomics Platform"/>
            <consortium name="The Broad Institute Genome Sequencing Center for Infectious Disease"/>
            <person name="Wu L."/>
            <person name="Ma J."/>
        </authorList>
    </citation>
    <scope>NUCLEOTIDE SEQUENCE [LARGE SCALE GENOMIC DNA]</scope>
    <source>
        <strain evidence="4">CCTCC AB 2017081</strain>
    </source>
</reference>
<feature type="chain" id="PRO_5045141160" evidence="1">
    <location>
        <begin position="19"/>
        <end position="291"/>
    </location>
</feature>
<dbReference type="PROSITE" id="PS51257">
    <property type="entry name" value="PROKAR_LIPOPROTEIN"/>
    <property type="match status" value="1"/>
</dbReference>
<organism evidence="3 4">
    <name type="scientific">Deinococcus rufus</name>
    <dbReference type="NCBI Taxonomy" id="2136097"/>
    <lineage>
        <taxon>Bacteria</taxon>
        <taxon>Thermotogati</taxon>
        <taxon>Deinococcota</taxon>
        <taxon>Deinococci</taxon>
        <taxon>Deinococcales</taxon>
        <taxon>Deinococcaceae</taxon>
        <taxon>Deinococcus</taxon>
    </lineage>
</organism>
<feature type="signal peptide" evidence="1">
    <location>
        <begin position="1"/>
        <end position="18"/>
    </location>
</feature>
<feature type="domain" description="DUF4394" evidence="2">
    <location>
        <begin position="42"/>
        <end position="285"/>
    </location>
</feature>
<proteinExistence type="predicted"/>
<keyword evidence="4" id="KW-1185">Reference proteome</keyword>
<protein>
    <submittedName>
        <fullName evidence="3">DUF4394 domain-containing protein</fullName>
    </submittedName>
</protein>
<evidence type="ECO:0000313" key="3">
    <source>
        <dbReference type="EMBL" id="MFC3832785.1"/>
    </source>
</evidence>
<name>A0ABV7Z7X3_9DEIO</name>
<dbReference type="InterPro" id="IPR025507">
    <property type="entry name" value="DUF4394"/>
</dbReference>
<dbReference type="RefSeq" id="WP_322473972.1">
    <property type="nucleotide sequence ID" value="NZ_JBHRZG010000008.1"/>
</dbReference>
<comment type="caution">
    <text evidence="3">The sequence shown here is derived from an EMBL/GenBank/DDBJ whole genome shotgun (WGS) entry which is preliminary data.</text>
</comment>
<gene>
    <name evidence="3" type="ORF">ACFOSB_07940</name>
</gene>
<keyword evidence="1" id="KW-0732">Signal</keyword>
<evidence type="ECO:0000259" key="2">
    <source>
        <dbReference type="Pfam" id="PF14339"/>
    </source>
</evidence>